<comment type="similarity">
    <text evidence="2">Belongs to the acyl-CoA dehydrogenase family.</text>
</comment>
<dbReference type="CDD" id="cd00567">
    <property type="entry name" value="ACAD"/>
    <property type="match status" value="1"/>
</dbReference>
<protein>
    <submittedName>
        <fullName evidence="8">Acyl-CoA dehydrogenase domain protein</fullName>
    </submittedName>
</protein>
<dbReference type="Pfam" id="PF02771">
    <property type="entry name" value="Acyl-CoA_dh_N"/>
    <property type="match status" value="1"/>
</dbReference>
<dbReference type="STRING" id="369723.Strop_2610"/>
<organism evidence="8 9">
    <name type="scientific">Salinispora tropica (strain ATCC BAA-916 / DSM 44818 / JCM 13857 / NBRC 105044 / CNB-440)</name>
    <dbReference type="NCBI Taxonomy" id="369723"/>
    <lineage>
        <taxon>Bacteria</taxon>
        <taxon>Bacillati</taxon>
        <taxon>Actinomycetota</taxon>
        <taxon>Actinomycetes</taxon>
        <taxon>Micromonosporales</taxon>
        <taxon>Micromonosporaceae</taxon>
        <taxon>Salinispora</taxon>
    </lineage>
</organism>
<comment type="cofactor">
    <cofactor evidence="1">
        <name>FAD</name>
        <dbReference type="ChEBI" id="CHEBI:57692"/>
    </cofactor>
</comment>
<accession>A4X854</accession>
<keyword evidence="5" id="KW-0560">Oxidoreductase</keyword>
<dbReference type="HOGENOM" id="CLU_018204_5_3_11"/>
<dbReference type="SUPFAM" id="SSF47203">
    <property type="entry name" value="Acyl-CoA dehydrogenase C-terminal domain-like"/>
    <property type="match status" value="1"/>
</dbReference>
<dbReference type="RefSeq" id="WP_012013835.1">
    <property type="nucleotide sequence ID" value="NC_009380.1"/>
</dbReference>
<dbReference type="Pfam" id="PF00441">
    <property type="entry name" value="Acyl-CoA_dh_1"/>
    <property type="match status" value="1"/>
</dbReference>
<feature type="domain" description="Acyl-CoA dehydrogenase/oxidase C-terminal" evidence="6">
    <location>
        <begin position="222"/>
        <end position="359"/>
    </location>
</feature>
<dbReference type="InterPro" id="IPR036250">
    <property type="entry name" value="AcylCo_DH-like_C"/>
</dbReference>
<dbReference type="SUPFAM" id="SSF56645">
    <property type="entry name" value="Acyl-CoA dehydrogenase NM domain-like"/>
    <property type="match status" value="1"/>
</dbReference>
<dbReference type="InterPro" id="IPR037069">
    <property type="entry name" value="AcylCoA_DH/ox_N_sf"/>
</dbReference>
<keyword evidence="9" id="KW-1185">Reference proteome</keyword>
<dbReference type="Gene3D" id="1.20.140.10">
    <property type="entry name" value="Butyryl-CoA Dehydrogenase, subunit A, domain 3"/>
    <property type="match status" value="1"/>
</dbReference>
<dbReference type="Proteomes" id="UP000000235">
    <property type="component" value="Chromosome"/>
</dbReference>
<gene>
    <name evidence="8" type="ordered locus">Strop_2610</name>
</gene>
<dbReference type="InterPro" id="IPR013786">
    <property type="entry name" value="AcylCoA_DH/ox_N"/>
</dbReference>
<feature type="domain" description="Acyl-CoA dehydrogenase/oxidase N-terminal" evidence="7">
    <location>
        <begin position="7"/>
        <end position="117"/>
    </location>
</feature>
<evidence type="ECO:0000256" key="1">
    <source>
        <dbReference type="ARBA" id="ARBA00001974"/>
    </source>
</evidence>
<keyword evidence="4" id="KW-0274">FAD</keyword>
<dbReference type="InterPro" id="IPR046373">
    <property type="entry name" value="Acyl-CoA_Oxase/DH_mid-dom_sf"/>
</dbReference>
<dbReference type="AlphaFoldDB" id="A4X854"/>
<dbReference type="Gene3D" id="2.40.110.10">
    <property type="entry name" value="Butyryl-CoA Dehydrogenase, subunit A, domain 2"/>
    <property type="match status" value="1"/>
</dbReference>
<sequence>MRFTPGESHRDLALLTRQILTDRVTVDRLRDIEAKDICLDRPLWQELATAGVLAAALPRRAGGDGLGLLEQCGVLVEVGRSVAPVPYLSSIVTAAAGLATFGDERQLSHWVTPALKGSVILTAALAEGAVHAERVAGRWVLTGAKTTVPAAPDADLVLVPAKVDGATAVFLVCSDDPGVTVEPQQVAGGEGAGWIDLARVALPDGRLLGTVADGETIAAWLTTRATVGSCAVQLGVTERALELTAEYVRTRIQFGRPIGTFQAVAQRLADAYVDVEAIRLTLWQAAWRLAEGLPCPTEVATAKFWAADAGHRVAHTAVHLHGGVGIDLDHHLHRYFLAAKHHEFRLGGATAHLRAIGAALTSTDLENHDGPVDE</sequence>
<evidence type="ECO:0000313" key="9">
    <source>
        <dbReference type="Proteomes" id="UP000000235"/>
    </source>
</evidence>
<evidence type="ECO:0000259" key="6">
    <source>
        <dbReference type="Pfam" id="PF00441"/>
    </source>
</evidence>
<dbReference type="InterPro" id="IPR009075">
    <property type="entry name" value="AcylCo_DH/oxidase_C"/>
</dbReference>
<keyword evidence="3" id="KW-0285">Flavoprotein</keyword>
<evidence type="ECO:0000256" key="5">
    <source>
        <dbReference type="ARBA" id="ARBA00023002"/>
    </source>
</evidence>
<dbReference type="KEGG" id="stp:Strop_2610"/>
<dbReference type="GO" id="GO:0050660">
    <property type="term" value="F:flavin adenine dinucleotide binding"/>
    <property type="evidence" value="ECO:0007669"/>
    <property type="project" value="InterPro"/>
</dbReference>
<dbReference type="PANTHER" id="PTHR43884:SF20">
    <property type="entry name" value="ACYL-COA DEHYDROGENASE FADE28"/>
    <property type="match status" value="1"/>
</dbReference>
<dbReference type="PATRIC" id="fig|369723.5.peg.2687"/>
<dbReference type="eggNOG" id="COG1960">
    <property type="taxonomic scope" value="Bacteria"/>
</dbReference>
<name>A4X854_SALTO</name>
<dbReference type="InterPro" id="IPR009100">
    <property type="entry name" value="AcylCoA_DH/oxidase_NM_dom_sf"/>
</dbReference>
<dbReference type="EMBL" id="CP000667">
    <property type="protein sequence ID" value="ABP55054.1"/>
    <property type="molecule type" value="Genomic_DNA"/>
</dbReference>
<reference evidence="9" key="1">
    <citation type="journal article" date="2007" name="Proc. Natl. Acad. Sci. U.S.A.">
        <title>Genome sequencing reveals complex secondary metabolome in the marine actinomycete Salinispora tropica.</title>
        <authorList>
            <person name="Udwary D.W."/>
            <person name="Zeigler L."/>
            <person name="Asolkar R.N."/>
            <person name="Singan V."/>
            <person name="Lapidus A."/>
            <person name="Fenical W."/>
            <person name="Jensen P.R."/>
            <person name="Moore B.S."/>
        </authorList>
    </citation>
    <scope>NUCLEOTIDE SEQUENCE [LARGE SCALE GENOMIC DNA]</scope>
    <source>
        <strain evidence="9">ATCC BAA-916 / DSM 44818 / CNB-440</strain>
    </source>
</reference>
<evidence type="ECO:0000259" key="7">
    <source>
        <dbReference type="Pfam" id="PF02771"/>
    </source>
</evidence>
<evidence type="ECO:0000256" key="2">
    <source>
        <dbReference type="ARBA" id="ARBA00009347"/>
    </source>
</evidence>
<dbReference type="Gene3D" id="1.10.540.10">
    <property type="entry name" value="Acyl-CoA dehydrogenase/oxidase, N-terminal domain"/>
    <property type="match status" value="1"/>
</dbReference>
<evidence type="ECO:0000313" key="8">
    <source>
        <dbReference type="EMBL" id="ABP55054.1"/>
    </source>
</evidence>
<dbReference type="PANTHER" id="PTHR43884">
    <property type="entry name" value="ACYL-COA DEHYDROGENASE"/>
    <property type="match status" value="1"/>
</dbReference>
<dbReference type="GO" id="GO:0003995">
    <property type="term" value="F:acyl-CoA dehydrogenase activity"/>
    <property type="evidence" value="ECO:0007669"/>
    <property type="project" value="TreeGrafter"/>
</dbReference>
<proteinExistence type="inferred from homology"/>
<evidence type="ECO:0000256" key="4">
    <source>
        <dbReference type="ARBA" id="ARBA00022827"/>
    </source>
</evidence>
<evidence type="ECO:0000256" key="3">
    <source>
        <dbReference type="ARBA" id="ARBA00022630"/>
    </source>
</evidence>